<dbReference type="RefSeq" id="XP_022672033.1">
    <property type="nucleotide sequence ID" value="XM_022816298.1"/>
</dbReference>
<dbReference type="InterPro" id="IPR014830">
    <property type="entry name" value="Glycolipid_transfer_prot_dom"/>
</dbReference>
<feature type="domain" description="Glycolipid transfer protein" evidence="2">
    <location>
        <begin position="31"/>
        <end position="175"/>
    </location>
</feature>
<dbReference type="EnsemblMetazoa" id="XM_022816302">
    <property type="protein sequence ID" value="XP_022672037"/>
    <property type="gene ID" value="LOC111254912"/>
</dbReference>
<dbReference type="GO" id="GO:1902388">
    <property type="term" value="F:ceramide 1-phosphate transfer activity"/>
    <property type="evidence" value="ECO:0007669"/>
    <property type="project" value="TreeGrafter"/>
</dbReference>
<evidence type="ECO:0000256" key="1">
    <source>
        <dbReference type="ARBA" id="ARBA00022448"/>
    </source>
</evidence>
<accession>A0A7M7KX37</accession>
<dbReference type="OrthoDB" id="205255at2759"/>
<reference evidence="3" key="1">
    <citation type="submission" date="2021-01" db="UniProtKB">
        <authorList>
            <consortium name="EnsemblMetazoa"/>
        </authorList>
    </citation>
    <scope>IDENTIFICATION</scope>
</reference>
<keyword evidence="1" id="KW-0813">Transport</keyword>
<dbReference type="GO" id="GO:0016020">
    <property type="term" value="C:membrane"/>
    <property type="evidence" value="ECO:0007669"/>
    <property type="project" value="TreeGrafter"/>
</dbReference>
<dbReference type="OMA" id="EMHGAEW"/>
<name>A0A7M7KX37_VARDE</name>
<dbReference type="Pfam" id="PF08718">
    <property type="entry name" value="GLTP"/>
    <property type="match status" value="1"/>
</dbReference>
<dbReference type="RefSeq" id="XP_022672035.1">
    <property type="nucleotide sequence ID" value="XM_022816300.1"/>
</dbReference>
<dbReference type="GO" id="GO:1902387">
    <property type="term" value="F:ceramide 1-phosphate binding"/>
    <property type="evidence" value="ECO:0007669"/>
    <property type="project" value="TreeGrafter"/>
</dbReference>
<dbReference type="EnsemblMetazoa" id="XM_022816298">
    <property type="protein sequence ID" value="XP_022672033"/>
    <property type="gene ID" value="LOC111254912"/>
</dbReference>
<dbReference type="InterPro" id="IPR036497">
    <property type="entry name" value="GLTP_sf"/>
</dbReference>
<dbReference type="GO" id="GO:0005829">
    <property type="term" value="C:cytosol"/>
    <property type="evidence" value="ECO:0007669"/>
    <property type="project" value="TreeGrafter"/>
</dbReference>
<evidence type="ECO:0000313" key="3">
    <source>
        <dbReference type="EnsemblMetazoa" id="XP_022672036"/>
    </source>
</evidence>
<proteinExistence type="predicted"/>
<dbReference type="EnsemblMetazoa" id="XM_022816301">
    <property type="protein sequence ID" value="XP_022672036"/>
    <property type="gene ID" value="LOC111254912"/>
</dbReference>
<protein>
    <recommendedName>
        <fullName evidence="2">Glycolipid transfer protein domain-containing protein</fullName>
    </recommendedName>
</protein>
<dbReference type="Proteomes" id="UP000594260">
    <property type="component" value="Unplaced"/>
</dbReference>
<evidence type="ECO:0000259" key="2">
    <source>
        <dbReference type="Pfam" id="PF08718"/>
    </source>
</evidence>
<dbReference type="AlphaFoldDB" id="A0A7M7KX37"/>
<dbReference type="RefSeq" id="XP_022672036.1">
    <property type="nucleotide sequence ID" value="XM_022816301.1"/>
</dbReference>
<dbReference type="PANTHER" id="PTHR10219">
    <property type="entry name" value="GLYCOLIPID TRANSFER PROTEIN-RELATED"/>
    <property type="match status" value="1"/>
</dbReference>
<dbReference type="FunCoup" id="A0A7M7KX37">
    <property type="interactions" value="1015"/>
</dbReference>
<sequence>MTTATDAGQPSKFVFESTFYPKITPTDRILSEPFLAASHVVVDFLAMLGGIFSPVKADINGHIEKVKKLVLFDPHKFKYLDSMLDPRVEVDNQEQKRRQEAVISLTWLKRSCEFILFFLSKFIDPKNLKEEDIRPYFREAYEFKLKMHHNFFAQKIFQVCVYAAPSRQRMIEVLTGKGDRSEQQVYNIMGVFLQGMRANVECLIRAFNKFGHQQ</sequence>
<keyword evidence="4" id="KW-1185">Reference proteome</keyword>
<dbReference type="Gene3D" id="1.10.3520.10">
    <property type="entry name" value="Glycolipid transfer protein"/>
    <property type="match status" value="1"/>
</dbReference>
<organism evidence="3 4">
    <name type="scientific">Varroa destructor</name>
    <name type="common">Honeybee mite</name>
    <dbReference type="NCBI Taxonomy" id="109461"/>
    <lineage>
        <taxon>Eukaryota</taxon>
        <taxon>Metazoa</taxon>
        <taxon>Ecdysozoa</taxon>
        <taxon>Arthropoda</taxon>
        <taxon>Chelicerata</taxon>
        <taxon>Arachnida</taxon>
        <taxon>Acari</taxon>
        <taxon>Parasitiformes</taxon>
        <taxon>Mesostigmata</taxon>
        <taxon>Gamasina</taxon>
        <taxon>Dermanyssoidea</taxon>
        <taxon>Varroidae</taxon>
        <taxon>Varroa</taxon>
    </lineage>
</organism>
<dbReference type="SUPFAM" id="SSF110004">
    <property type="entry name" value="Glycolipid transfer protein, GLTP"/>
    <property type="match status" value="1"/>
</dbReference>
<dbReference type="GeneID" id="111254912"/>
<dbReference type="RefSeq" id="XP_022672037.1">
    <property type="nucleotide sequence ID" value="XM_022816302.1"/>
</dbReference>
<dbReference type="EnsemblMetazoa" id="XM_022816300">
    <property type="protein sequence ID" value="XP_022672035"/>
    <property type="gene ID" value="LOC111254912"/>
</dbReference>
<evidence type="ECO:0000313" key="4">
    <source>
        <dbReference type="Proteomes" id="UP000594260"/>
    </source>
</evidence>
<dbReference type="InParanoid" id="A0A7M7KX37"/>
<dbReference type="KEGG" id="vde:111254912"/>
<dbReference type="PANTHER" id="PTHR10219:SF25">
    <property type="entry name" value="PLECKSTRIN HOMOLOGY DOMAIN-CONTAINING FAMILY A MEMBER 8"/>
    <property type="match status" value="1"/>
</dbReference>